<name>A0A382Q5I9_9ZZZZ</name>
<dbReference type="AlphaFoldDB" id="A0A382Q5I9"/>
<accession>A0A382Q5I9</accession>
<organism evidence="1">
    <name type="scientific">marine metagenome</name>
    <dbReference type="NCBI Taxonomy" id="408172"/>
    <lineage>
        <taxon>unclassified sequences</taxon>
        <taxon>metagenomes</taxon>
        <taxon>ecological metagenomes</taxon>
    </lineage>
</organism>
<evidence type="ECO:0000313" key="1">
    <source>
        <dbReference type="EMBL" id="SVC80676.1"/>
    </source>
</evidence>
<gene>
    <name evidence="1" type="ORF">METZ01_LOCUS333530</name>
</gene>
<sequence length="34" mass="4012">MILFKLLSKDLFNSILDRGGLRTLLKLLSIRYFL</sequence>
<proteinExistence type="predicted"/>
<protein>
    <submittedName>
        <fullName evidence="1">Uncharacterized protein</fullName>
    </submittedName>
</protein>
<reference evidence="1" key="1">
    <citation type="submission" date="2018-05" db="EMBL/GenBank/DDBJ databases">
        <authorList>
            <person name="Lanie J.A."/>
            <person name="Ng W.-L."/>
            <person name="Kazmierczak K.M."/>
            <person name="Andrzejewski T.M."/>
            <person name="Davidsen T.M."/>
            <person name="Wayne K.J."/>
            <person name="Tettelin H."/>
            <person name="Glass J.I."/>
            <person name="Rusch D."/>
            <person name="Podicherti R."/>
            <person name="Tsui H.-C.T."/>
            <person name="Winkler M.E."/>
        </authorList>
    </citation>
    <scope>NUCLEOTIDE SEQUENCE</scope>
</reference>
<dbReference type="EMBL" id="UINC01112034">
    <property type="protein sequence ID" value="SVC80676.1"/>
    <property type="molecule type" value="Genomic_DNA"/>
</dbReference>